<comment type="caution">
    <text evidence="1">The sequence shown here is derived from an EMBL/GenBank/DDBJ whole genome shotgun (WGS) entry which is preliminary data.</text>
</comment>
<gene>
    <name evidence="1" type="ORF">D0817_03720</name>
</gene>
<dbReference type="Proteomes" id="UP000288102">
    <property type="component" value="Unassembled WGS sequence"/>
</dbReference>
<keyword evidence="2" id="KW-1185">Reference proteome</keyword>
<evidence type="ECO:0000313" key="2">
    <source>
        <dbReference type="Proteomes" id="UP000288102"/>
    </source>
</evidence>
<dbReference type="EMBL" id="QWDM01000002">
    <property type="protein sequence ID" value="RUT71804.1"/>
    <property type="molecule type" value="Genomic_DNA"/>
</dbReference>
<name>A0A434ABT1_9FLAO</name>
<reference evidence="2" key="1">
    <citation type="journal article" date="2019" name="Syst. Appl. Microbiol.">
        <title>Flavobacterium circumlabens sp. nov. and Flavobacterium cupreum sp. nov., two psychrotrophic species isolated from Antarctic environmental samples.</title>
        <authorList>
            <person name="Kralova S."/>
            <person name="Busse H.-J."/>
            <person name="Svec P."/>
            <person name="Maslanova I."/>
            <person name="Stankova E."/>
            <person name="Bartak M."/>
            <person name="Sedlacek I."/>
        </authorList>
    </citation>
    <scope>NUCLEOTIDE SEQUENCE [LARGE SCALE GENOMIC DNA]</scope>
    <source>
        <strain evidence="2">CCM 8825</strain>
    </source>
</reference>
<dbReference type="RefSeq" id="WP_127337049.1">
    <property type="nucleotide sequence ID" value="NZ_QWDM01000002.1"/>
</dbReference>
<dbReference type="AlphaFoldDB" id="A0A434ABT1"/>
<sequence length="199" mass="23097">MKKIKIIVFYVTFLMLLNSCKKCIETQLTYSEKEWFSVYNKGETIIFKSNLGNIDTLVVIEKIETHNNKDCNYYGIGSTQPNIMSMTIKSNSCHNKPYCSGEVFISKDKSDVNYLPSFSLFGLNQKGDLQNDILKLKKMKLTTTNTWYNLVYHFEDGVNTSNGGNYYLKSFDWDKKEGLIRYDTSEGEVFELLQKIKKK</sequence>
<organism evidence="1 2">
    <name type="scientific">Flavobacterium cupreum</name>
    <dbReference type="NCBI Taxonomy" id="2133766"/>
    <lineage>
        <taxon>Bacteria</taxon>
        <taxon>Pseudomonadati</taxon>
        <taxon>Bacteroidota</taxon>
        <taxon>Flavobacteriia</taxon>
        <taxon>Flavobacteriales</taxon>
        <taxon>Flavobacteriaceae</taxon>
        <taxon>Flavobacterium</taxon>
    </lineage>
</organism>
<evidence type="ECO:0000313" key="1">
    <source>
        <dbReference type="EMBL" id="RUT71804.1"/>
    </source>
</evidence>
<protein>
    <submittedName>
        <fullName evidence="1">Uncharacterized protein</fullName>
    </submittedName>
</protein>
<proteinExistence type="predicted"/>
<dbReference type="OrthoDB" id="1429200at2"/>
<accession>A0A434ABT1</accession>